<dbReference type="EMBL" id="AACS02000009">
    <property type="protein sequence ID" value="EAU89868.2"/>
    <property type="molecule type" value="Genomic_DNA"/>
</dbReference>
<proteinExistence type="predicted"/>
<organism evidence="3 4">
    <name type="scientific">Coprinopsis cinerea (strain Okayama-7 / 130 / ATCC MYA-4618 / FGSC 9003)</name>
    <name type="common">Inky cap fungus</name>
    <name type="synonym">Hormographiella aspergillata</name>
    <dbReference type="NCBI Taxonomy" id="240176"/>
    <lineage>
        <taxon>Eukaryota</taxon>
        <taxon>Fungi</taxon>
        <taxon>Dikarya</taxon>
        <taxon>Basidiomycota</taxon>
        <taxon>Agaricomycotina</taxon>
        <taxon>Agaricomycetes</taxon>
        <taxon>Agaricomycetidae</taxon>
        <taxon>Agaricales</taxon>
        <taxon>Agaricineae</taxon>
        <taxon>Psathyrellaceae</taxon>
        <taxon>Coprinopsis</taxon>
    </lineage>
</organism>
<dbReference type="InParanoid" id="A8NAW7"/>
<evidence type="ECO:0000256" key="1">
    <source>
        <dbReference type="SAM" id="MobiDB-lite"/>
    </source>
</evidence>
<accession>A8NAW7</accession>
<feature type="domain" description="Fungal-type protein kinase" evidence="2">
    <location>
        <begin position="164"/>
        <end position="211"/>
    </location>
</feature>
<dbReference type="VEuPathDB" id="FungiDB:CC1G_07020"/>
<sequence>MDIDVSFMGITDFVEQELPSAPVELDAVVQDLKKRKILVNRGVSNTISFNKHQRSSELHRKTRFSHTFKSFQTLFRPGTITKPSRVMKTLQSISSAIRKALSRFFRSEISNSHIMLEKDIESTTHGCITCNWEGPVDATNALVPIMGIDSHDVHLTSNQIDFILLSLVGKIMNSDAGRRFCFAVTFEGSKVNLWKFTRSFYIKSTPFDMTEFSFPFSAHREIYWDMIYAQYTARNWDRKCSDISSYSWIISQAFNTFFDDAEACRNEWAHVELPVDSEPRSALPPHSHQESGLPADPDQEGRPRKRARPNPLCTPAIVPRRSGPVTRSMAKSEGRITRSTTRRLQEEETRKKHRLK</sequence>
<dbReference type="AlphaFoldDB" id="A8NAW7"/>
<evidence type="ECO:0000313" key="4">
    <source>
        <dbReference type="Proteomes" id="UP000001861"/>
    </source>
</evidence>
<feature type="region of interest" description="Disordered" evidence="1">
    <location>
        <begin position="277"/>
        <end position="356"/>
    </location>
</feature>
<keyword evidence="3" id="KW-0418">Kinase</keyword>
<dbReference type="RefSeq" id="XP_001831969.2">
    <property type="nucleotide sequence ID" value="XM_001831917.2"/>
</dbReference>
<dbReference type="GO" id="GO:0016301">
    <property type="term" value="F:kinase activity"/>
    <property type="evidence" value="ECO:0007669"/>
    <property type="project" value="UniProtKB-KW"/>
</dbReference>
<comment type="caution">
    <text evidence="3">The sequence shown here is derived from an EMBL/GenBank/DDBJ whole genome shotgun (WGS) entry which is preliminary data.</text>
</comment>
<dbReference type="HOGENOM" id="CLU_778480_0_0_1"/>
<keyword evidence="4" id="KW-1185">Reference proteome</keyword>
<gene>
    <name evidence="3" type="ORF">CC1G_07020</name>
</gene>
<name>A8NAW7_COPC7</name>
<keyword evidence="3" id="KW-0808">Transferase</keyword>
<dbReference type="KEGG" id="cci:CC1G_07020"/>
<evidence type="ECO:0000259" key="2">
    <source>
        <dbReference type="Pfam" id="PF17667"/>
    </source>
</evidence>
<protein>
    <submittedName>
        <fullName evidence="3">Other/FunK1 protein kinase</fullName>
    </submittedName>
</protein>
<evidence type="ECO:0000313" key="3">
    <source>
        <dbReference type="EMBL" id="EAU89868.2"/>
    </source>
</evidence>
<dbReference type="Pfam" id="PF17667">
    <property type="entry name" value="Pkinase_fungal"/>
    <property type="match status" value="1"/>
</dbReference>
<dbReference type="GeneID" id="6008451"/>
<dbReference type="InterPro" id="IPR040976">
    <property type="entry name" value="Pkinase_fungal"/>
</dbReference>
<dbReference type="Proteomes" id="UP000001861">
    <property type="component" value="Unassembled WGS sequence"/>
</dbReference>
<reference evidence="3 4" key="1">
    <citation type="journal article" date="2010" name="Proc. Natl. Acad. Sci. U.S.A.">
        <title>Insights into evolution of multicellular fungi from the assembled chromosomes of the mushroom Coprinopsis cinerea (Coprinus cinereus).</title>
        <authorList>
            <person name="Stajich J.E."/>
            <person name="Wilke S.K."/>
            <person name="Ahren D."/>
            <person name="Au C.H."/>
            <person name="Birren B.W."/>
            <person name="Borodovsky M."/>
            <person name="Burns C."/>
            <person name="Canback B."/>
            <person name="Casselton L.A."/>
            <person name="Cheng C.K."/>
            <person name="Deng J."/>
            <person name="Dietrich F.S."/>
            <person name="Fargo D.C."/>
            <person name="Farman M.L."/>
            <person name="Gathman A.C."/>
            <person name="Goldberg J."/>
            <person name="Guigo R."/>
            <person name="Hoegger P.J."/>
            <person name="Hooker J.B."/>
            <person name="Huggins A."/>
            <person name="James T.Y."/>
            <person name="Kamada T."/>
            <person name="Kilaru S."/>
            <person name="Kodira C."/>
            <person name="Kues U."/>
            <person name="Kupfer D."/>
            <person name="Kwan H.S."/>
            <person name="Lomsadze A."/>
            <person name="Li W."/>
            <person name="Lilly W.W."/>
            <person name="Ma L.J."/>
            <person name="Mackey A.J."/>
            <person name="Manning G."/>
            <person name="Martin F."/>
            <person name="Muraguchi H."/>
            <person name="Natvig D.O."/>
            <person name="Palmerini H."/>
            <person name="Ramesh M.A."/>
            <person name="Rehmeyer C.J."/>
            <person name="Roe B.A."/>
            <person name="Shenoy N."/>
            <person name="Stanke M."/>
            <person name="Ter-Hovhannisyan V."/>
            <person name="Tunlid A."/>
            <person name="Velagapudi R."/>
            <person name="Vision T.J."/>
            <person name="Zeng Q."/>
            <person name="Zolan M.E."/>
            <person name="Pukkila P.J."/>
        </authorList>
    </citation>
    <scope>NUCLEOTIDE SEQUENCE [LARGE SCALE GENOMIC DNA]</scope>
    <source>
        <strain evidence="4">Okayama-7 / 130 / ATCC MYA-4618 / FGSC 9003</strain>
    </source>
</reference>